<dbReference type="InterPro" id="IPR036282">
    <property type="entry name" value="Glutathione-S-Trfase_C_sf"/>
</dbReference>
<proteinExistence type="inferred from homology"/>
<dbReference type="SUPFAM" id="SSF52833">
    <property type="entry name" value="Thioredoxin-like"/>
    <property type="match status" value="1"/>
</dbReference>
<dbReference type="Pfam" id="PF00043">
    <property type="entry name" value="GST_C"/>
    <property type="match status" value="1"/>
</dbReference>
<dbReference type="SFLD" id="SFLDG00358">
    <property type="entry name" value="Main_(cytGST)"/>
    <property type="match status" value="1"/>
</dbReference>
<sequence length="224" mass="25364">MITVHHLEASRSFRTVWLLEELGVPYELVQHRRDKRTIRAGDELKAVHPLGKSPVIVDGPVVLPESGAIQEYLLNRHDPEHRLRPPVMAPERIAYDFWTHFAEGSAMGPLLIKLIVARAPTQAAWPVRGIARKVLEKVDQATAEPQLRSIFSYVETELGRRPWFAGDRFTGADIMMSLPLLAAVTRWRKPDQLPRSADFLKRIRERPAFRAAEGRAGKYNLPGG</sequence>
<protein>
    <submittedName>
        <fullName evidence="4">Glutathione S-transferase</fullName>
    </submittedName>
</protein>
<dbReference type="CDD" id="cd03046">
    <property type="entry name" value="GST_N_GTT1_like"/>
    <property type="match status" value="1"/>
</dbReference>
<feature type="domain" description="GST C-terminal" evidence="3">
    <location>
        <begin position="88"/>
        <end position="224"/>
    </location>
</feature>
<dbReference type="SUPFAM" id="SSF47616">
    <property type="entry name" value="GST C-terminal domain-like"/>
    <property type="match status" value="1"/>
</dbReference>
<name>A0ABT8SPE6_9CAUL</name>
<reference evidence="4" key="1">
    <citation type="submission" date="2023-07" db="EMBL/GenBank/DDBJ databases">
        <title>Brevundimonas soil sp. nov., isolated from the soil of chemical plant.</title>
        <authorList>
            <person name="Wu N."/>
        </authorList>
    </citation>
    <scope>NUCLEOTIDE SEQUENCE</scope>
    <source>
        <strain evidence="4">XZ-24</strain>
    </source>
</reference>
<evidence type="ECO:0000313" key="4">
    <source>
        <dbReference type="EMBL" id="MDO1560455.1"/>
    </source>
</evidence>
<evidence type="ECO:0000259" key="3">
    <source>
        <dbReference type="PROSITE" id="PS50405"/>
    </source>
</evidence>
<dbReference type="PROSITE" id="PS50405">
    <property type="entry name" value="GST_CTER"/>
    <property type="match status" value="1"/>
</dbReference>
<dbReference type="InterPro" id="IPR010987">
    <property type="entry name" value="Glutathione-S-Trfase_C-like"/>
</dbReference>
<evidence type="ECO:0000256" key="1">
    <source>
        <dbReference type="RuleBase" id="RU003494"/>
    </source>
</evidence>
<comment type="caution">
    <text evidence="4">The sequence shown here is derived from an EMBL/GenBank/DDBJ whole genome shotgun (WGS) entry which is preliminary data.</text>
</comment>
<dbReference type="InterPro" id="IPR004045">
    <property type="entry name" value="Glutathione_S-Trfase_N"/>
</dbReference>
<dbReference type="PANTHER" id="PTHR44051:SF9">
    <property type="entry name" value="GLUTATHIONE S-TRANSFERASE 1"/>
    <property type="match status" value="1"/>
</dbReference>
<dbReference type="InterPro" id="IPR004046">
    <property type="entry name" value="GST_C"/>
</dbReference>
<evidence type="ECO:0000313" key="5">
    <source>
        <dbReference type="Proteomes" id="UP001169063"/>
    </source>
</evidence>
<dbReference type="PANTHER" id="PTHR44051">
    <property type="entry name" value="GLUTATHIONE S-TRANSFERASE-RELATED"/>
    <property type="match status" value="1"/>
</dbReference>
<dbReference type="CDD" id="cd03189">
    <property type="entry name" value="GST_C_GTT1_like"/>
    <property type="match status" value="1"/>
</dbReference>
<dbReference type="SFLD" id="SFLDG01150">
    <property type="entry name" value="Main.1:_Beta-like"/>
    <property type="match status" value="1"/>
</dbReference>
<evidence type="ECO:0000259" key="2">
    <source>
        <dbReference type="PROSITE" id="PS50404"/>
    </source>
</evidence>
<dbReference type="SFLD" id="SFLDS00019">
    <property type="entry name" value="Glutathione_Transferase_(cytos"/>
    <property type="match status" value="1"/>
</dbReference>
<dbReference type="PROSITE" id="PS50404">
    <property type="entry name" value="GST_NTER"/>
    <property type="match status" value="1"/>
</dbReference>
<dbReference type="InterPro" id="IPR036249">
    <property type="entry name" value="Thioredoxin-like_sf"/>
</dbReference>
<dbReference type="Gene3D" id="3.40.30.10">
    <property type="entry name" value="Glutaredoxin"/>
    <property type="match status" value="1"/>
</dbReference>
<feature type="domain" description="GST N-terminal" evidence="2">
    <location>
        <begin position="1"/>
        <end position="81"/>
    </location>
</feature>
<dbReference type="EMBL" id="JAUKTR010000006">
    <property type="protein sequence ID" value="MDO1560455.1"/>
    <property type="molecule type" value="Genomic_DNA"/>
</dbReference>
<dbReference type="Proteomes" id="UP001169063">
    <property type="component" value="Unassembled WGS sequence"/>
</dbReference>
<dbReference type="Pfam" id="PF02798">
    <property type="entry name" value="GST_N"/>
    <property type="match status" value="1"/>
</dbReference>
<accession>A0ABT8SPE6</accession>
<dbReference type="InterPro" id="IPR040079">
    <property type="entry name" value="Glutathione_S-Trfase"/>
</dbReference>
<dbReference type="RefSeq" id="WP_302110886.1">
    <property type="nucleotide sequence ID" value="NZ_JAUKTR010000006.1"/>
</dbReference>
<comment type="similarity">
    <text evidence="1">Belongs to the GST superfamily.</text>
</comment>
<dbReference type="Gene3D" id="1.20.1050.10">
    <property type="match status" value="1"/>
</dbReference>
<gene>
    <name evidence="4" type="ORF">Q0812_13555</name>
</gene>
<organism evidence="4 5">
    <name type="scientific">Peiella sedimenti</name>
    <dbReference type="NCBI Taxonomy" id="3061083"/>
    <lineage>
        <taxon>Bacteria</taxon>
        <taxon>Pseudomonadati</taxon>
        <taxon>Pseudomonadota</taxon>
        <taxon>Alphaproteobacteria</taxon>
        <taxon>Caulobacterales</taxon>
        <taxon>Caulobacteraceae</taxon>
        <taxon>Peiella</taxon>
    </lineage>
</organism>
<keyword evidence="5" id="KW-1185">Reference proteome</keyword>